<evidence type="ECO:0000313" key="3">
    <source>
        <dbReference type="Proteomes" id="UP000541558"/>
    </source>
</evidence>
<gene>
    <name evidence="2" type="ORF">D9611_015071</name>
</gene>
<comment type="caution">
    <text evidence="2">The sequence shown here is derived from an EMBL/GenBank/DDBJ whole genome shotgun (WGS) entry which is preliminary data.</text>
</comment>
<feature type="region of interest" description="Disordered" evidence="1">
    <location>
        <begin position="267"/>
        <end position="286"/>
    </location>
</feature>
<reference evidence="2 3" key="1">
    <citation type="journal article" date="2020" name="ISME J.">
        <title>Uncovering the hidden diversity of litter-decomposition mechanisms in mushroom-forming fungi.</title>
        <authorList>
            <person name="Floudas D."/>
            <person name="Bentzer J."/>
            <person name="Ahren D."/>
            <person name="Johansson T."/>
            <person name="Persson P."/>
            <person name="Tunlid A."/>
        </authorList>
    </citation>
    <scope>NUCLEOTIDE SEQUENCE [LARGE SCALE GENOMIC DNA]</scope>
    <source>
        <strain evidence="2 3">CBS 175.51</strain>
    </source>
</reference>
<name>A0A8H5C4C1_9AGAR</name>
<feature type="region of interest" description="Disordered" evidence="1">
    <location>
        <begin position="208"/>
        <end position="228"/>
    </location>
</feature>
<protein>
    <submittedName>
        <fullName evidence="2">Uncharacterized protein</fullName>
    </submittedName>
</protein>
<proteinExistence type="predicted"/>
<dbReference type="Proteomes" id="UP000541558">
    <property type="component" value="Unassembled WGS sequence"/>
</dbReference>
<organism evidence="2 3">
    <name type="scientific">Ephemerocybe angulata</name>
    <dbReference type="NCBI Taxonomy" id="980116"/>
    <lineage>
        <taxon>Eukaryota</taxon>
        <taxon>Fungi</taxon>
        <taxon>Dikarya</taxon>
        <taxon>Basidiomycota</taxon>
        <taxon>Agaricomycotina</taxon>
        <taxon>Agaricomycetes</taxon>
        <taxon>Agaricomycetidae</taxon>
        <taxon>Agaricales</taxon>
        <taxon>Agaricineae</taxon>
        <taxon>Psathyrellaceae</taxon>
        <taxon>Ephemerocybe</taxon>
    </lineage>
</organism>
<feature type="region of interest" description="Disordered" evidence="1">
    <location>
        <begin position="341"/>
        <end position="416"/>
    </location>
</feature>
<dbReference type="AlphaFoldDB" id="A0A8H5C4C1"/>
<evidence type="ECO:0000313" key="2">
    <source>
        <dbReference type="EMBL" id="KAF5333893.1"/>
    </source>
</evidence>
<keyword evidence="3" id="KW-1185">Reference proteome</keyword>
<accession>A0A8H5C4C1</accession>
<feature type="compositionally biased region" description="Basic and acidic residues" evidence="1">
    <location>
        <begin position="374"/>
        <end position="395"/>
    </location>
</feature>
<sequence>MPRPASLLQDLPPDFDQQFAKPMTNIAYLECPVSPILKDDAESCKLIEGYGILAARLRTNLPTTASGIYQPRPTIPAFTRVTFLRCIPDNLLENYDAADPRHELVRARASCAHARLGSCATWARLQGGDCDELRKETEKEEDGVQNYDAADPRRELVRVRASCAHARLGSCATWARLQGGDCDELRKETEKEEDGVQNYAAADPRRELVKTATSSGNEKEKEEDGVQNYDAADPRRELVRARASCAHARLGSCATWARLRGDCDELKERGGERRGTGSSNAADPKHELSRACASRAHARLGSYATWARFLGGSCVTAEREGGRGGRDCPLHLLHEPTIRTQGKAAKEAVPKSSNKADALPDVSKMRNTRSQAKAAKEAVPEKPKPLNKTDAKVPHPDVPNLNGPAGPNISPHDADSKSKSYHLNILPGTIILVAGSRIFGMSHLIPSPPPPPHYANYEPASLQSPMGAFDLNGPRIPPSPEPPMEDRSAVAKQARMVKAEKHPFPMDTIVFGLFFMVPRAGLDLELRLQQGSN</sequence>
<dbReference type="EMBL" id="JAACJK010000096">
    <property type="protein sequence ID" value="KAF5333893.1"/>
    <property type="molecule type" value="Genomic_DNA"/>
</dbReference>
<evidence type="ECO:0000256" key="1">
    <source>
        <dbReference type="SAM" id="MobiDB-lite"/>
    </source>
</evidence>